<feature type="domain" description="Tyr recombinase" evidence="2">
    <location>
        <begin position="1"/>
        <end position="149"/>
    </location>
</feature>
<evidence type="ECO:0000256" key="1">
    <source>
        <dbReference type="ARBA" id="ARBA00023172"/>
    </source>
</evidence>
<protein>
    <submittedName>
        <fullName evidence="3">Site-specific integrase</fullName>
    </submittedName>
</protein>
<proteinExistence type="predicted"/>
<dbReference type="PROSITE" id="PS51898">
    <property type="entry name" value="TYR_RECOMBINASE"/>
    <property type="match status" value="1"/>
</dbReference>
<dbReference type="PANTHER" id="PTHR30349:SF64">
    <property type="entry name" value="PROPHAGE INTEGRASE INTD-RELATED"/>
    <property type="match status" value="1"/>
</dbReference>
<dbReference type="SUPFAM" id="SSF56349">
    <property type="entry name" value="DNA breaking-rejoining enzymes"/>
    <property type="match status" value="1"/>
</dbReference>
<keyword evidence="1" id="KW-0233">DNA recombination</keyword>
<dbReference type="GO" id="GO:0006310">
    <property type="term" value="P:DNA recombination"/>
    <property type="evidence" value="ECO:0007669"/>
    <property type="project" value="UniProtKB-KW"/>
</dbReference>
<dbReference type="Gene3D" id="1.10.443.10">
    <property type="entry name" value="Intergrase catalytic core"/>
    <property type="match status" value="1"/>
</dbReference>
<dbReference type="InterPro" id="IPR011010">
    <property type="entry name" value="DNA_brk_join_enz"/>
</dbReference>
<dbReference type="InterPro" id="IPR002104">
    <property type="entry name" value="Integrase_catalytic"/>
</dbReference>
<dbReference type="EMBL" id="JAAZON010000010">
    <property type="protein sequence ID" value="NMC61577.1"/>
    <property type="molecule type" value="Genomic_DNA"/>
</dbReference>
<dbReference type="Proteomes" id="UP000524246">
    <property type="component" value="Unassembled WGS sequence"/>
</dbReference>
<dbReference type="InterPro" id="IPR050090">
    <property type="entry name" value="Tyrosine_recombinase_XerCD"/>
</dbReference>
<gene>
    <name evidence="3" type="ORF">GYA55_00260</name>
</gene>
<evidence type="ECO:0000259" key="2">
    <source>
        <dbReference type="PROSITE" id="PS51898"/>
    </source>
</evidence>
<dbReference type="GO" id="GO:0015074">
    <property type="term" value="P:DNA integration"/>
    <property type="evidence" value="ECO:0007669"/>
    <property type="project" value="InterPro"/>
</dbReference>
<dbReference type="AlphaFoldDB" id="A0A7X9FNV3"/>
<dbReference type="GO" id="GO:0003677">
    <property type="term" value="F:DNA binding"/>
    <property type="evidence" value="ECO:0007669"/>
    <property type="project" value="InterPro"/>
</dbReference>
<reference evidence="3 4" key="1">
    <citation type="journal article" date="2020" name="Biotechnol. Biofuels">
        <title>New insights from the biogas microbiome by comprehensive genome-resolved metagenomics of nearly 1600 species originating from multiple anaerobic digesters.</title>
        <authorList>
            <person name="Campanaro S."/>
            <person name="Treu L."/>
            <person name="Rodriguez-R L.M."/>
            <person name="Kovalovszki A."/>
            <person name="Ziels R.M."/>
            <person name="Maus I."/>
            <person name="Zhu X."/>
            <person name="Kougias P.G."/>
            <person name="Basile A."/>
            <person name="Luo G."/>
            <person name="Schluter A."/>
            <person name="Konstantinidis K.T."/>
            <person name="Angelidaki I."/>
        </authorList>
    </citation>
    <scope>NUCLEOTIDE SEQUENCE [LARGE SCALE GENOMIC DNA]</scope>
    <source>
        <strain evidence="3">AS27yjCOA_65</strain>
    </source>
</reference>
<dbReference type="Pfam" id="PF00589">
    <property type="entry name" value="Phage_integrase"/>
    <property type="match status" value="1"/>
</dbReference>
<evidence type="ECO:0000313" key="3">
    <source>
        <dbReference type="EMBL" id="NMC61577.1"/>
    </source>
</evidence>
<dbReference type="CDD" id="cd01189">
    <property type="entry name" value="INT_ICEBs1_C_like"/>
    <property type="match status" value="1"/>
</dbReference>
<dbReference type="InterPro" id="IPR013762">
    <property type="entry name" value="Integrase-like_cat_sf"/>
</dbReference>
<dbReference type="PANTHER" id="PTHR30349">
    <property type="entry name" value="PHAGE INTEGRASE-RELATED"/>
    <property type="match status" value="1"/>
</dbReference>
<organism evidence="3 4">
    <name type="scientific">SAR324 cluster bacterium</name>
    <dbReference type="NCBI Taxonomy" id="2024889"/>
    <lineage>
        <taxon>Bacteria</taxon>
        <taxon>Deltaproteobacteria</taxon>
        <taxon>SAR324 cluster</taxon>
    </lineage>
</organism>
<accession>A0A7X9FNV3</accession>
<comment type="caution">
    <text evidence="3">The sequence shown here is derived from an EMBL/GenBank/DDBJ whole genome shotgun (WGS) entry which is preliminary data.</text>
</comment>
<evidence type="ECO:0000313" key="4">
    <source>
        <dbReference type="Proteomes" id="UP000524246"/>
    </source>
</evidence>
<name>A0A7X9FNV3_9DELT</name>
<sequence length="204" mass="23649">MRVGEERGLLWKDIDFENGILTVKRTYDFRYGFSPCPKDRAERIIPLSPELYEVLLARKNEISPKPDDFVLPMLRKWRQREQCDPLRALCERFDYPVIRWHDLRASFAVMLFMQGVPALQIQDLLGHESLETTENYLRKLGVYLKGSTNGLSFFGPKDPSSLAYDRNKSSYFIEQQSSISLDSGGKEEIPIDLRLILNKEALSN</sequence>